<dbReference type="AlphaFoldDB" id="A0AAV5SA33"/>
<evidence type="ECO:0000313" key="3">
    <source>
        <dbReference type="Proteomes" id="UP001432027"/>
    </source>
</evidence>
<feature type="compositionally biased region" description="Basic residues" evidence="1">
    <location>
        <begin position="486"/>
        <end position="501"/>
    </location>
</feature>
<feature type="non-terminal residue" evidence="2">
    <location>
        <position position="1"/>
    </location>
</feature>
<gene>
    <name evidence="2" type="ORF">PENTCL1PPCAC_2256</name>
</gene>
<sequence>TDRMEKDQEKGADGETKETQYDALEKTEMSIQTESVEKDDMVKIDKDSESDGIFTVEVESQTEEECNGEKKNEGKEKESERQSVVNVDIQTEIVEEVSMCDRGMQTDSHISIEIECQTEGEEEELQDEGAQPQSPFSFDRETQTDVIDDVEMIERECQSDDINGEKEERWTQSQFNTIDQECQYFVYTVEESTQIDEREMEEMVISRSEIGSETDSPSVASASTQSLLTLTSAIPIEIQTEKDIRHRKIQTDEIKRKIKKKIEKEVRESQTDRDLLRETNCSAQTCSPPPFPVGLSVMDASTQCIPHLVTTSQTQYSSSCIRETSVQTDLNEGICAESQVDPFDVSPLSPSFLSLSNMIDVGIQTGVLARVEHMYATESKPEIIRGIAELHRSNSVNSQDSDVSSIFRGSSSVRMAPAMVGRDRRDSVESIERRPSTSSTMTAPSQHLSTGNISSLRSLFETTSSPLSPSTSKEKISVSASTEKTKVKKIVKKKASRNSEE</sequence>
<feature type="compositionally biased region" description="Basic and acidic residues" evidence="1">
    <location>
        <begin position="35"/>
        <end position="49"/>
    </location>
</feature>
<feature type="compositionally biased region" description="Basic and acidic residues" evidence="1">
    <location>
        <begin position="1"/>
        <end position="28"/>
    </location>
</feature>
<feature type="compositionally biased region" description="Polar residues" evidence="1">
    <location>
        <begin position="436"/>
        <end position="457"/>
    </location>
</feature>
<feature type="compositionally biased region" description="Basic and acidic residues" evidence="1">
    <location>
        <begin position="67"/>
        <end position="81"/>
    </location>
</feature>
<protein>
    <submittedName>
        <fullName evidence="2">Uncharacterized protein</fullName>
    </submittedName>
</protein>
<comment type="caution">
    <text evidence="2">The sequence shown here is derived from an EMBL/GenBank/DDBJ whole genome shotgun (WGS) entry which is preliminary data.</text>
</comment>
<organism evidence="2 3">
    <name type="scientific">Pristionchus entomophagus</name>
    <dbReference type="NCBI Taxonomy" id="358040"/>
    <lineage>
        <taxon>Eukaryota</taxon>
        <taxon>Metazoa</taxon>
        <taxon>Ecdysozoa</taxon>
        <taxon>Nematoda</taxon>
        <taxon>Chromadorea</taxon>
        <taxon>Rhabditida</taxon>
        <taxon>Rhabditina</taxon>
        <taxon>Diplogasteromorpha</taxon>
        <taxon>Diplogasteroidea</taxon>
        <taxon>Neodiplogasteridae</taxon>
        <taxon>Pristionchus</taxon>
    </lineage>
</organism>
<evidence type="ECO:0000256" key="1">
    <source>
        <dbReference type="SAM" id="MobiDB-lite"/>
    </source>
</evidence>
<evidence type="ECO:0000313" key="2">
    <source>
        <dbReference type="EMBL" id="GMS80081.1"/>
    </source>
</evidence>
<name>A0AAV5SA33_9BILA</name>
<dbReference type="Proteomes" id="UP001432027">
    <property type="component" value="Unassembled WGS sequence"/>
</dbReference>
<reference evidence="2" key="1">
    <citation type="submission" date="2023-10" db="EMBL/GenBank/DDBJ databases">
        <title>Genome assembly of Pristionchus species.</title>
        <authorList>
            <person name="Yoshida K."/>
            <person name="Sommer R.J."/>
        </authorList>
    </citation>
    <scope>NUCLEOTIDE SEQUENCE</scope>
    <source>
        <strain evidence="2">RS0144</strain>
    </source>
</reference>
<proteinExistence type="predicted"/>
<feature type="region of interest" description="Disordered" evidence="1">
    <location>
        <begin position="1"/>
        <end position="83"/>
    </location>
</feature>
<accession>A0AAV5SA33</accession>
<dbReference type="EMBL" id="BTSX01000001">
    <property type="protein sequence ID" value="GMS80081.1"/>
    <property type="molecule type" value="Genomic_DNA"/>
</dbReference>
<feature type="compositionally biased region" description="Basic and acidic residues" evidence="1">
    <location>
        <begin position="421"/>
        <end position="435"/>
    </location>
</feature>
<feature type="region of interest" description="Disordered" evidence="1">
    <location>
        <begin position="414"/>
        <end position="501"/>
    </location>
</feature>
<keyword evidence="3" id="KW-1185">Reference proteome</keyword>
<feature type="compositionally biased region" description="Low complexity" evidence="1">
    <location>
        <begin position="458"/>
        <end position="471"/>
    </location>
</feature>